<evidence type="ECO:0000256" key="4">
    <source>
        <dbReference type="SAM" id="MobiDB-lite"/>
    </source>
</evidence>
<keyword evidence="3" id="KW-0804">Transcription</keyword>
<sequence>MSRTSQRGVKTSPCSMTRCRERTSDSPASASLWARMSDSVLVPGTNTLVPAPGCQDAECMARVPSEAARVLGTRIRAARLRREWTQDRLAAACGIDSANIRSYEAGRQMMNVHSLIRIAAALEVSAGELIEPLRPDMFPGGGVEVHLPERLRGERRGEREDTSRDKPQDNQRGEQRSPLQDRRRGEHQRGA</sequence>
<evidence type="ECO:0000256" key="3">
    <source>
        <dbReference type="ARBA" id="ARBA00023163"/>
    </source>
</evidence>
<dbReference type="InterPro" id="IPR001387">
    <property type="entry name" value="Cro/C1-type_HTH"/>
</dbReference>
<feature type="region of interest" description="Disordered" evidence="4">
    <location>
        <begin position="1"/>
        <end position="28"/>
    </location>
</feature>
<dbReference type="PROSITE" id="PS50943">
    <property type="entry name" value="HTH_CROC1"/>
    <property type="match status" value="1"/>
</dbReference>
<evidence type="ECO:0000256" key="1">
    <source>
        <dbReference type="ARBA" id="ARBA00023015"/>
    </source>
</evidence>
<dbReference type="SUPFAM" id="SSF47413">
    <property type="entry name" value="lambda repressor-like DNA-binding domains"/>
    <property type="match status" value="1"/>
</dbReference>
<evidence type="ECO:0000313" key="7">
    <source>
        <dbReference type="Proteomes" id="UP000481339"/>
    </source>
</evidence>
<feature type="compositionally biased region" description="Polar residues" evidence="4">
    <location>
        <begin position="1"/>
        <end position="15"/>
    </location>
</feature>
<dbReference type="EMBL" id="WBKA01000001">
    <property type="protein sequence ID" value="KAB1633554.1"/>
    <property type="molecule type" value="Genomic_DNA"/>
</dbReference>
<accession>A0A7C8FUS7</accession>
<dbReference type="InterPro" id="IPR010982">
    <property type="entry name" value="Lambda_DNA-bd_dom_sf"/>
</dbReference>
<dbReference type="PANTHER" id="PTHR46797">
    <property type="entry name" value="HTH-TYPE TRANSCRIPTIONAL REGULATOR"/>
    <property type="match status" value="1"/>
</dbReference>
<dbReference type="Gene3D" id="1.10.260.40">
    <property type="entry name" value="lambda repressor-like DNA-binding domains"/>
    <property type="match status" value="1"/>
</dbReference>
<evidence type="ECO:0000313" key="6">
    <source>
        <dbReference type="EMBL" id="KAB1633554.1"/>
    </source>
</evidence>
<dbReference type="OrthoDB" id="9814553at2"/>
<evidence type="ECO:0000259" key="5">
    <source>
        <dbReference type="PROSITE" id="PS50943"/>
    </source>
</evidence>
<keyword evidence="1" id="KW-0805">Transcription regulation</keyword>
<feature type="compositionally biased region" description="Basic and acidic residues" evidence="4">
    <location>
        <begin position="146"/>
        <end position="191"/>
    </location>
</feature>
<gene>
    <name evidence="6" type="ORF">F8O02_01075</name>
</gene>
<dbReference type="AlphaFoldDB" id="A0A7C8FUS7"/>
<dbReference type="GO" id="GO:0003700">
    <property type="term" value="F:DNA-binding transcription factor activity"/>
    <property type="evidence" value="ECO:0007669"/>
    <property type="project" value="TreeGrafter"/>
</dbReference>
<keyword evidence="7" id="KW-1185">Reference proteome</keyword>
<proteinExistence type="predicted"/>
<name>A0A7C8FUS7_9MICO</name>
<organism evidence="6 7">
    <name type="scientific">Pseudoclavibacter caeni</name>
    <dbReference type="NCBI Taxonomy" id="908846"/>
    <lineage>
        <taxon>Bacteria</taxon>
        <taxon>Bacillati</taxon>
        <taxon>Actinomycetota</taxon>
        <taxon>Actinomycetes</taxon>
        <taxon>Micrococcales</taxon>
        <taxon>Microbacteriaceae</taxon>
        <taxon>Pseudoclavibacter</taxon>
    </lineage>
</organism>
<keyword evidence="2" id="KW-0238">DNA-binding</keyword>
<dbReference type="InterPro" id="IPR050807">
    <property type="entry name" value="TransReg_Diox_bact_type"/>
</dbReference>
<feature type="region of interest" description="Disordered" evidence="4">
    <location>
        <begin position="135"/>
        <end position="191"/>
    </location>
</feature>
<dbReference type="GO" id="GO:0003677">
    <property type="term" value="F:DNA binding"/>
    <property type="evidence" value="ECO:0007669"/>
    <property type="project" value="UniProtKB-KW"/>
</dbReference>
<comment type="caution">
    <text evidence="6">The sequence shown here is derived from an EMBL/GenBank/DDBJ whole genome shotgun (WGS) entry which is preliminary data.</text>
</comment>
<dbReference type="PANTHER" id="PTHR46797:SF23">
    <property type="entry name" value="HTH-TYPE TRANSCRIPTIONAL REGULATOR SUTR"/>
    <property type="match status" value="1"/>
</dbReference>
<dbReference type="CDD" id="cd00093">
    <property type="entry name" value="HTH_XRE"/>
    <property type="match status" value="1"/>
</dbReference>
<evidence type="ECO:0000256" key="2">
    <source>
        <dbReference type="ARBA" id="ARBA00023125"/>
    </source>
</evidence>
<dbReference type="Pfam" id="PF01381">
    <property type="entry name" value="HTH_3"/>
    <property type="match status" value="1"/>
</dbReference>
<dbReference type="GO" id="GO:0005829">
    <property type="term" value="C:cytosol"/>
    <property type="evidence" value="ECO:0007669"/>
    <property type="project" value="TreeGrafter"/>
</dbReference>
<feature type="domain" description="HTH cro/C1-type" evidence="5">
    <location>
        <begin position="75"/>
        <end position="129"/>
    </location>
</feature>
<dbReference type="SMART" id="SM00530">
    <property type="entry name" value="HTH_XRE"/>
    <property type="match status" value="1"/>
</dbReference>
<reference evidence="6 7" key="1">
    <citation type="submission" date="2019-09" db="EMBL/GenBank/DDBJ databases">
        <title>Phylogeny of genus Pseudoclavibacter and closely related genus.</title>
        <authorList>
            <person name="Li Y."/>
        </authorList>
    </citation>
    <scope>NUCLEOTIDE SEQUENCE [LARGE SCALE GENOMIC DNA]</scope>
    <source>
        <strain evidence="6 7">JCM 16921</strain>
    </source>
</reference>
<dbReference type="Proteomes" id="UP000481339">
    <property type="component" value="Unassembled WGS sequence"/>
</dbReference>
<protein>
    <submittedName>
        <fullName evidence="6">Helix-turn-helix transcriptional regulator</fullName>
    </submittedName>
</protein>